<evidence type="ECO:0000313" key="12">
    <source>
        <dbReference type="EMBL" id="MFK7642004.1"/>
    </source>
</evidence>
<evidence type="ECO:0000256" key="6">
    <source>
        <dbReference type="ARBA" id="ARBA00022857"/>
    </source>
</evidence>
<evidence type="ECO:0000313" key="13">
    <source>
        <dbReference type="Proteomes" id="UP001621964"/>
    </source>
</evidence>
<name>A0ABW8Q392_9NEIS</name>
<feature type="binding site" evidence="9">
    <location>
        <begin position="243"/>
        <end position="244"/>
    </location>
    <ligand>
        <name>FMN</name>
        <dbReference type="ChEBI" id="CHEBI:58210"/>
    </ligand>
</feature>
<feature type="binding site" evidence="9">
    <location>
        <begin position="221"/>
        <end position="223"/>
    </location>
    <ligand>
        <name>FMN</name>
        <dbReference type="ChEBI" id="CHEBI:58210"/>
    </ligand>
</feature>
<dbReference type="PANTHER" id="PTHR42907">
    <property type="entry name" value="FMN-LINKED OXIDOREDUCTASES SUPERFAMILY PROTEIN"/>
    <property type="match status" value="1"/>
</dbReference>
<evidence type="ECO:0000256" key="10">
    <source>
        <dbReference type="PIRNR" id="PIRNR006621"/>
    </source>
</evidence>
<dbReference type="EMBL" id="JBJGEB010000004">
    <property type="protein sequence ID" value="MFK7642004.1"/>
    <property type="molecule type" value="Genomic_DNA"/>
</dbReference>
<dbReference type="Gene3D" id="3.20.20.70">
    <property type="entry name" value="Aldolase class I"/>
    <property type="match status" value="1"/>
</dbReference>
<evidence type="ECO:0000256" key="7">
    <source>
        <dbReference type="ARBA" id="ARBA00022884"/>
    </source>
</evidence>
<evidence type="ECO:0000256" key="3">
    <source>
        <dbReference type="ARBA" id="ARBA00022630"/>
    </source>
</evidence>
<dbReference type="InterPro" id="IPR018517">
    <property type="entry name" value="tRNA_hU_synthase_CS"/>
</dbReference>
<dbReference type="Pfam" id="PF01207">
    <property type="entry name" value="Dus"/>
    <property type="match status" value="1"/>
</dbReference>
<feature type="site" description="Interacts with tRNA" evidence="9">
    <location>
        <position position="106"/>
    </location>
</feature>
<evidence type="ECO:0000256" key="8">
    <source>
        <dbReference type="ARBA" id="ARBA00023002"/>
    </source>
</evidence>
<comment type="catalytic activity">
    <reaction evidence="9">
        <text>5,6-dihydrouridine(20a) in tRNA + NADP(+) = uridine(20a) in tRNA + NADPH + H(+)</text>
        <dbReference type="Rhea" id="RHEA:53344"/>
        <dbReference type="Rhea" id="RHEA-COMP:13535"/>
        <dbReference type="Rhea" id="RHEA-COMP:13536"/>
        <dbReference type="ChEBI" id="CHEBI:15378"/>
        <dbReference type="ChEBI" id="CHEBI:57783"/>
        <dbReference type="ChEBI" id="CHEBI:58349"/>
        <dbReference type="ChEBI" id="CHEBI:65315"/>
        <dbReference type="ChEBI" id="CHEBI:74443"/>
    </reaction>
</comment>
<dbReference type="PIRSF" id="PIRSF006621">
    <property type="entry name" value="Dus"/>
    <property type="match status" value="1"/>
</dbReference>
<dbReference type="HAMAP" id="MF_02041">
    <property type="entry name" value="DusA_subfam"/>
    <property type="match status" value="1"/>
</dbReference>
<feature type="site" description="Interacts with tRNA; defines subfamily-specific binding signature" evidence="9">
    <location>
        <position position="311"/>
    </location>
</feature>
<dbReference type="PROSITE" id="PS01136">
    <property type="entry name" value="UPF0034"/>
    <property type="match status" value="1"/>
</dbReference>
<evidence type="ECO:0000256" key="5">
    <source>
        <dbReference type="ARBA" id="ARBA00022694"/>
    </source>
</evidence>
<proteinExistence type="inferred from homology"/>
<feature type="site" description="Interacts with tRNA; defines subfamily-specific binding signature" evidence="9">
    <location>
        <position position="193"/>
    </location>
</feature>
<keyword evidence="3 9" id="KW-0285">Flavoprotein</keyword>
<keyword evidence="4 9" id="KW-0288">FMN</keyword>
<comment type="function">
    <text evidence="9">Catalyzes the synthesis of 5,6-dihydrouridine (D), a modified base found in the D-loop of most tRNAs, via the reduction of the C5-C6 double bond in target uridines. Specifically modifies U20 and U20a in tRNAs.</text>
</comment>
<reference evidence="12 13" key="1">
    <citation type="submission" date="2024-11" db="EMBL/GenBank/DDBJ databases">
        <authorList>
            <person name="Mikucki A.G."/>
            <person name="Kahler C.M."/>
        </authorList>
    </citation>
    <scope>NUCLEOTIDE SEQUENCE [LARGE SCALE GENOMIC DNA]</scope>
    <source>
        <strain evidence="12 13">EXNM717</strain>
    </source>
</reference>
<dbReference type="SUPFAM" id="SSF51395">
    <property type="entry name" value="FMN-linked oxidoreductases"/>
    <property type="match status" value="1"/>
</dbReference>
<feature type="active site" description="Proton donor" evidence="9">
    <location>
        <position position="109"/>
    </location>
</feature>
<dbReference type="InterPro" id="IPR013785">
    <property type="entry name" value="Aldolase_TIM"/>
</dbReference>
<comment type="similarity">
    <text evidence="9">Belongs to the Dus family. DusA subfamily.</text>
</comment>
<gene>
    <name evidence="9 12" type="primary">dusA</name>
    <name evidence="12" type="ORF">ACI43T_05765</name>
</gene>
<dbReference type="InterPro" id="IPR004653">
    <property type="entry name" value="DusA"/>
</dbReference>
<feature type="binding site" evidence="9">
    <location>
        <begin position="26"/>
        <end position="28"/>
    </location>
    <ligand>
        <name>FMN</name>
        <dbReference type="ChEBI" id="CHEBI:58210"/>
    </ligand>
</feature>
<comment type="catalytic activity">
    <reaction evidence="9">
        <text>5,6-dihydrouridine(20a) in tRNA + NAD(+) = uridine(20a) in tRNA + NADH + H(+)</text>
        <dbReference type="Rhea" id="RHEA:53348"/>
        <dbReference type="Rhea" id="RHEA-COMP:13535"/>
        <dbReference type="Rhea" id="RHEA-COMP:13536"/>
        <dbReference type="ChEBI" id="CHEBI:15378"/>
        <dbReference type="ChEBI" id="CHEBI:57540"/>
        <dbReference type="ChEBI" id="CHEBI:57945"/>
        <dbReference type="ChEBI" id="CHEBI:65315"/>
        <dbReference type="ChEBI" id="CHEBI:74443"/>
    </reaction>
</comment>
<feature type="site" description="Interacts with tRNA" evidence="9">
    <location>
        <position position="196"/>
    </location>
</feature>
<sequence>MENYEIPLINKKVIDYKGTRRVCVAPMLDWTDRHFRYMARQITENAWLYSEMINAGAIIYGDKDRFLMFNEGEQPVALQLGGSEPADLAKAAKAAEEYGYNEINLNCGCPSPRVQKGAFGACLMNEVGLVADCLNTMQDAVDIPVTVKHRIGVDRQTEYGVAAEFVGTLYEKTACRTFIVHARNAWLDGLSPKENREVPPLKYDYVYRLKQDFPELEIIINGGITTNGQISEHLKHVDGVMVGREAYHNPMIMRDWDRLFYGESSPPVEYNDLVRKLYEYSRAQIQAGRGTILRHIVRHSLGLMHGLKNARTWRRMLSDAALLKDNDGSLILDAWREVEKANIWE</sequence>
<feature type="binding site" evidence="9">
    <location>
        <position position="79"/>
    </location>
    <ligand>
        <name>FMN</name>
        <dbReference type="ChEBI" id="CHEBI:58210"/>
    </ligand>
</feature>
<dbReference type="NCBIfam" id="TIGR00742">
    <property type="entry name" value="yjbN"/>
    <property type="match status" value="1"/>
</dbReference>
<comment type="cofactor">
    <cofactor evidence="1 9 10">
        <name>FMN</name>
        <dbReference type="ChEBI" id="CHEBI:58210"/>
    </cofactor>
</comment>
<evidence type="ECO:0000256" key="2">
    <source>
        <dbReference type="ARBA" id="ARBA00022555"/>
    </source>
</evidence>
<feature type="domain" description="DUS-like FMN-binding" evidence="11">
    <location>
        <begin position="24"/>
        <end position="326"/>
    </location>
</feature>
<keyword evidence="2 9" id="KW-0820">tRNA-binding</keyword>
<dbReference type="PANTHER" id="PTHR42907:SF1">
    <property type="entry name" value="FMN-LINKED OXIDOREDUCTASES SUPERFAMILY PROTEIN"/>
    <property type="match status" value="1"/>
</dbReference>
<dbReference type="Gene3D" id="1.20.120.1460">
    <property type="match status" value="1"/>
</dbReference>
<keyword evidence="7 9" id="KW-0694">RNA-binding</keyword>
<keyword evidence="8 9" id="KW-0560">Oxidoreductase</keyword>
<dbReference type="RefSeq" id="WP_405385807.1">
    <property type="nucleotide sequence ID" value="NZ_JBJGEB010000004.1"/>
</dbReference>
<dbReference type="CDD" id="cd02801">
    <property type="entry name" value="DUS_like_FMN"/>
    <property type="match status" value="1"/>
</dbReference>
<comment type="similarity">
    <text evidence="10">Belongs to the dus family.</text>
</comment>
<dbReference type="GO" id="GO:0102264">
    <property type="term" value="F:tRNA-dihydrouridine20 synthase activity"/>
    <property type="evidence" value="ECO:0007669"/>
    <property type="project" value="UniProtKB-EC"/>
</dbReference>
<accession>A0ABW8Q392</accession>
<evidence type="ECO:0000256" key="4">
    <source>
        <dbReference type="ARBA" id="ARBA00022643"/>
    </source>
</evidence>
<comment type="caution">
    <text evidence="12">The sequence shown here is derived from an EMBL/GenBank/DDBJ whole genome shotgun (WGS) entry which is preliminary data.</text>
</comment>
<keyword evidence="13" id="KW-1185">Reference proteome</keyword>
<organism evidence="12 13">
    <name type="scientific">Neisseria oralis</name>
    <dbReference type="NCBI Taxonomy" id="1107316"/>
    <lineage>
        <taxon>Bacteria</taxon>
        <taxon>Pseudomonadati</taxon>
        <taxon>Pseudomonadota</taxon>
        <taxon>Betaproteobacteria</taxon>
        <taxon>Neisseriales</taxon>
        <taxon>Neisseriaceae</taxon>
        <taxon>Neisseria</taxon>
    </lineage>
</organism>
<dbReference type="InterPro" id="IPR035587">
    <property type="entry name" value="DUS-like_FMN-bd"/>
</dbReference>
<evidence type="ECO:0000256" key="9">
    <source>
        <dbReference type="HAMAP-Rule" id="MF_02041"/>
    </source>
</evidence>
<protein>
    <recommendedName>
        <fullName evidence="9">tRNA-dihydrouridine(20/20a) synthase</fullName>
        <ecNumber evidence="9">1.3.1.91</ecNumber>
    </recommendedName>
    <alternativeName>
        <fullName evidence="9">U20-specific dihydrouridine synthase</fullName>
        <shortName evidence="9">U20-specific Dus</shortName>
    </alternativeName>
    <alternativeName>
        <fullName evidence="9">tRNA-dihydrouridine synthase A</fullName>
    </alternativeName>
</protein>
<keyword evidence="6 9" id="KW-0521">NADP</keyword>
<dbReference type="InterPro" id="IPR001269">
    <property type="entry name" value="DUS_fam"/>
</dbReference>
<dbReference type="Proteomes" id="UP001621964">
    <property type="component" value="Unassembled WGS sequence"/>
</dbReference>
<feature type="binding site" evidence="9">
    <location>
        <position position="148"/>
    </location>
    <ligand>
        <name>FMN</name>
        <dbReference type="ChEBI" id="CHEBI:58210"/>
    </ligand>
</feature>
<feature type="binding site" evidence="9">
    <location>
        <position position="181"/>
    </location>
    <ligand>
        <name>FMN</name>
        <dbReference type="ChEBI" id="CHEBI:58210"/>
    </ligand>
</feature>
<evidence type="ECO:0000259" key="11">
    <source>
        <dbReference type="Pfam" id="PF01207"/>
    </source>
</evidence>
<comment type="catalytic activity">
    <reaction evidence="9">
        <text>5,6-dihydrouridine(20) in tRNA + NADP(+) = uridine(20) in tRNA + NADPH + H(+)</text>
        <dbReference type="Rhea" id="RHEA:53336"/>
        <dbReference type="Rhea" id="RHEA-COMP:13533"/>
        <dbReference type="Rhea" id="RHEA-COMP:13534"/>
        <dbReference type="ChEBI" id="CHEBI:15378"/>
        <dbReference type="ChEBI" id="CHEBI:57783"/>
        <dbReference type="ChEBI" id="CHEBI:58349"/>
        <dbReference type="ChEBI" id="CHEBI:65315"/>
        <dbReference type="ChEBI" id="CHEBI:74443"/>
        <dbReference type="EC" id="1.3.1.91"/>
    </reaction>
</comment>
<comment type="catalytic activity">
    <reaction evidence="9">
        <text>5,6-dihydrouridine(20) in tRNA + NAD(+) = uridine(20) in tRNA + NADH + H(+)</text>
        <dbReference type="Rhea" id="RHEA:53340"/>
        <dbReference type="Rhea" id="RHEA-COMP:13533"/>
        <dbReference type="Rhea" id="RHEA-COMP:13534"/>
        <dbReference type="ChEBI" id="CHEBI:15378"/>
        <dbReference type="ChEBI" id="CHEBI:57540"/>
        <dbReference type="ChEBI" id="CHEBI:57945"/>
        <dbReference type="ChEBI" id="CHEBI:65315"/>
        <dbReference type="ChEBI" id="CHEBI:74443"/>
        <dbReference type="EC" id="1.3.1.91"/>
    </reaction>
</comment>
<dbReference type="NCBIfam" id="NF008774">
    <property type="entry name" value="PRK11815.1"/>
    <property type="match status" value="1"/>
</dbReference>
<evidence type="ECO:0000256" key="1">
    <source>
        <dbReference type="ARBA" id="ARBA00001917"/>
    </source>
</evidence>
<keyword evidence="5 9" id="KW-0819">tRNA processing</keyword>
<dbReference type="EC" id="1.3.1.91" evidence="9"/>
<feature type="site" description="Interacts with tRNA; defines subfamily-specific binding signature" evidence="9">
    <location>
        <position position="314"/>
    </location>
</feature>